<dbReference type="PANTHER" id="PTHR47412">
    <property type="entry name" value="FI01434P-RELATED"/>
    <property type="match status" value="1"/>
</dbReference>
<dbReference type="PANTHER" id="PTHR47412:SF1">
    <property type="entry name" value="FI01434P-RELATED"/>
    <property type="match status" value="1"/>
</dbReference>
<reference evidence="2" key="1">
    <citation type="submission" date="2025-08" db="UniProtKB">
        <authorList>
            <consortium name="RefSeq"/>
        </authorList>
    </citation>
    <scope>IDENTIFICATION</scope>
</reference>
<sequence length="451" mass="51041">MRSLARRLLVWSALALSLLVVCRLLFGYDFRQSSTLVLHDEGISIPGNHASNPQQDAQPGPPAYSAGMYMAGRRPHNASVCKWYPGLPDVLSYPPSRLTWSPEIGEKSPYRILPFVLRGAETTDRLPQVTLSTHATADQVYGIVELARRWEGPLSLAVFVPGLDAGLAVAQLDRACRCEPAMYKVSVHLVFPAGRPPAVGAIGRTQGDCAASDLQWRQAETERRKRSMTYPINVARNVARTAANTSRVLVSDIELLPSARLASGFMEMVRQRPPKIGVIFVVPVFEVESSEQPPATKLELLAACRAGLAVYFHRFLCPHCQRFPGLTRWMIRPDPGKVRPLIITRREYPHHRWEPVFIGTREDPLYTEEMSWEGKQDKMAQMFEMCLLNFRLVVLDGAFLVHTPGIKRKARKISVAIQEFFRSHERRNARIYQHVIKRLIKQYPINRRCSQ</sequence>
<dbReference type="AlphaFoldDB" id="A0A6P3XX64"/>
<name>A0A6P3XX64_DINQU</name>
<keyword evidence="1" id="KW-1185">Reference proteome</keyword>
<gene>
    <name evidence="2" type="primary">LOC106748798</name>
</gene>
<dbReference type="Proteomes" id="UP000515204">
    <property type="component" value="Unplaced"/>
</dbReference>
<dbReference type="GeneID" id="106748798"/>
<evidence type="ECO:0000313" key="1">
    <source>
        <dbReference type="Proteomes" id="UP000515204"/>
    </source>
</evidence>
<dbReference type="Pfam" id="PF13896">
    <property type="entry name" value="Glyco_transf_49"/>
    <property type="match status" value="1"/>
</dbReference>
<proteinExistence type="predicted"/>
<protein>
    <submittedName>
        <fullName evidence="2">Beta-1,4-glucuronyltransferase 1-like</fullName>
    </submittedName>
</protein>
<dbReference type="KEGG" id="dqu:106748798"/>
<accession>A0A6P3XX64</accession>
<evidence type="ECO:0000313" key="2">
    <source>
        <dbReference type="RefSeq" id="XP_014483150.1"/>
    </source>
</evidence>
<dbReference type="RefSeq" id="XP_014483150.1">
    <property type="nucleotide sequence ID" value="XM_014627664.1"/>
</dbReference>
<organism evidence="1 2">
    <name type="scientific">Dinoponera quadriceps</name>
    <name type="common">South American ant</name>
    <dbReference type="NCBI Taxonomy" id="609295"/>
    <lineage>
        <taxon>Eukaryota</taxon>
        <taxon>Metazoa</taxon>
        <taxon>Ecdysozoa</taxon>
        <taxon>Arthropoda</taxon>
        <taxon>Hexapoda</taxon>
        <taxon>Insecta</taxon>
        <taxon>Pterygota</taxon>
        <taxon>Neoptera</taxon>
        <taxon>Endopterygota</taxon>
        <taxon>Hymenoptera</taxon>
        <taxon>Apocrita</taxon>
        <taxon>Aculeata</taxon>
        <taxon>Formicoidea</taxon>
        <taxon>Formicidae</taxon>
        <taxon>Ponerinae</taxon>
        <taxon>Ponerini</taxon>
        <taxon>Dinoponera</taxon>
    </lineage>
</organism>
<dbReference type="OrthoDB" id="9974378at2759"/>